<feature type="transmembrane region" description="Helical" evidence="5">
    <location>
        <begin position="306"/>
        <end position="326"/>
    </location>
</feature>
<dbReference type="NCBIfam" id="TIGR00997">
    <property type="entry name" value="ispZ"/>
    <property type="match status" value="1"/>
</dbReference>
<keyword evidence="1" id="KW-1003">Cell membrane</keyword>
<evidence type="ECO:0000256" key="2">
    <source>
        <dbReference type="ARBA" id="ARBA00022692"/>
    </source>
</evidence>
<feature type="transmembrane region" description="Helical" evidence="5">
    <location>
        <begin position="275"/>
        <end position="294"/>
    </location>
</feature>
<dbReference type="InterPro" id="IPR006008">
    <property type="entry name" value="YciB"/>
</dbReference>
<feature type="transmembrane region" description="Helical" evidence="5">
    <location>
        <begin position="346"/>
        <end position="366"/>
    </location>
</feature>
<feature type="transmembrane region" description="Helical" evidence="5">
    <location>
        <begin position="174"/>
        <end position="193"/>
    </location>
</feature>
<feature type="transmembrane region" description="Helical" evidence="5">
    <location>
        <begin position="87"/>
        <end position="108"/>
    </location>
</feature>
<organism evidence="6 7">
    <name type="scientific">Durusdinium trenchii</name>
    <dbReference type="NCBI Taxonomy" id="1381693"/>
    <lineage>
        <taxon>Eukaryota</taxon>
        <taxon>Sar</taxon>
        <taxon>Alveolata</taxon>
        <taxon>Dinophyceae</taxon>
        <taxon>Suessiales</taxon>
        <taxon>Symbiodiniaceae</taxon>
        <taxon>Durusdinium</taxon>
    </lineage>
</organism>
<evidence type="ECO:0000313" key="7">
    <source>
        <dbReference type="Proteomes" id="UP001642464"/>
    </source>
</evidence>
<keyword evidence="7" id="KW-1185">Reference proteome</keyword>
<comment type="caution">
    <text evidence="6">The sequence shown here is derived from an EMBL/GenBank/DDBJ whole genome shotgun (WGS) entry which is preliminary data.</text>
</comment>
<sequence>MSRRRLYPFNAEQTVNILSEFGPLVLMFVVNALYGITAGTWALIISTLVAIVAMVYMFRRPPIFPLIASSVTIAFGALTIVTGDAMWVQIKVTIFNAMFAAFLFFGLWTKRNFFQYVFDKTFHYTQEGWDTFTRSFAWFFMLTALLNEVVRLGFKDDHIYHVLGFDMNGVDIWIAFKLFFVLPMSGIYAWLLTKWMRVAERPKRKIEMTHRETKSDQHPQSTEPPLLKFLLELGPLVVFFIVNARAGIFWGTGCFVAATIVSLVASRIMFGKIPVMPLVSGIFVVIFGGLTLYLQDELFIKLKPTIVNGIFASILFGGLYFGHALLRYLFGEVFQLTEEGWRKLTFRWACFFVFLAGLNEVAWRLLSTDAWVSFKVFAIMPITMAFAIAQVGLLKRYAIDPEQNA</sequence>
<evidence type="ECO:0000256" key="5">
    <source>
        <dbReference type="SAM" id="Phobius"/>
    </source>
</evidence>
<reference evidence="6 7" key="1">
    <citation type="submission" date="2024-02" db="EMBL/GenBank/DDBJ databases">
        <authorList>
            <person name="Chen Y."/>
            <person name="Shah S."/>
            <person name="Dougan E. K."/>
            <person name="Thang M."/>
            <person name="Chan C."/>
        </authorList>
    </citation>
    <scope>NUCLEOTIDE SEQUENCE [LARGE SCALE GENOMIC DNA]</scope>
</reference>
<evidence type="ECO:0000313" key="6">
    <source>
        <dbReference type="EMBL" id="CAK9077805.1"/>
    </source>
</evidence>
<dbReference type="PANTHER" id="PTHR36917">
    <property type="entry name" value="INTRACELLULAR SEPTATION PROTEIN A-RELATED"/>
    <property type="match status" value="1"/>
</dbReference>
<dbReference type="Proteomes" id="UP001642464">
    <property type="component" value="Unassembled WGS sequence"/>
</dbReference>
<feature type="transmembrane region" description="Helical" evidence="5">
    <location>
        <begin position="372"/>
        <end position="394"/>
    </location>
</feature>
<feature type="transmembrane region" description="Helical" evidence="5">
    <location>
        <begin position="248"/>
        <end position="268"/>
    </location>
</feature>
<keyword evidence="2 5" id="KW-0812">Transmembrane</keyword>
<dbReference type="HAMAP" id="MF_00189">
    <property type="entry name" value="YciB"/>
    <property type="match status" value="1"/>
</dbReference>
<dbReference type="EMBL" id="CAXAMM010037891">
    <property type="protein sequence ID" value="CAK9077805.1"/>
    <property type="molecule type" value="Genomic_DNA"/>
</dbReference>
<protein>
    <submittedName>
        <fullName evidence="6">Probable intracellular septation protein A</fullName>
    </submittedName>
</protein>
<keyword evidence="4 5" id="KW-0472">Membrane</keyword>
<accession>A0ABP0PP56</accession>
<evidence type="ECO:0000256" key="1">
    <source>
        <dbReference type="ARBA" id="ARBA00022475"/>
    </source>
</evidence>
<feature type="transmembrane region" description="Helical" evidence="5">
    <location>
        <begin position="136"/>
        <end position="154"/>
    </location>
</feature>
<gene>
    <name evidence="6" type="ORF">SCF082_LOCUS37284</name>
</gene>
<feature type="transmembrane region" description="Helical" evidence="5">
    <location>
        <begin position="63"/>
        <end position="81"/>
    </location>
</feature>
<name>A0ABP0PP56_9DINO</name>
<dbReference type="PANTHER" id="PTHR36917:SF1">
    <property type="entry name" value="INNER MEMBRANE-SPANNING PROTEIN YCIB"/>
    <property type="match status" value="1"/>
</dbReference>
<dbReference type="Pfam" id="PF04279">
    <property type="entry name" value="IspA"/>
    <property type="match status" value="2"/>
</dbReference>
<dbReference type="NCBIfam" id="NF001323">
    <property type="entry name" value="PRK00259.1-1"/>
    <property type="match status" value="1"/>
</dbReference>
<keyword evidence="3 5" id="KW-1133">Transmembrane helix</keyword>
<evidence type="ECO:0000256" key="4">
    <source>
        <dbReference type="ARBA" id="ARBA00023136"/>
    </source>
</evidence>
<proteinExistence type="inferred from homology"/>
<feature type="transmembrane region" description="Helical" evidence="5">
    <location>
        <begin position="32"/>
        <end position="56"/>
    </location>
</feature>
<evidence type="ECO:0000256" key="3">
    <source>
        <dbReference type="ARBA" id="ARBA00022989"/>
    </source>
</evidence>